<gene>
    <name evidence="2" type="ORF">GHN41_23970</name>
</gene>
<comment type="caution">
    <text evidence="2">The sequence shown here is derived from an EMBL/GenBank/DDBJ whole genome shotgun (WGS) entry which is preliminary data.</text>
</comment>
<evidence type="ECO:0000256" key="1">
    <source>
        <dbReference type="SAM" id="MobiDB-lite"/>
    </source>
</evidence>
<proteinExistence type="predicted"/>
<protein>
    <submittedName>
        <fullName evidence="2">Type II toxin-antitoxin system mRNA interferase toxin, RelE/StbE family</fullName>
    </submittedName>
</protein>
<organism evidence="2 3">
    <name type="scientific">Pseudomonas helleri</name>
    <dbReference type="NCBI Taxonomy" id="1608996"/>
    <lineage>
        <taxon>Bacteria</taxon>
        <taxon>Pseudomonadati</taxon>
        <taxon>Pseudomonadota</taxon>
        <taxon>Gammaproteobacteria</taxon>
        <taxon>Pseudomonadales</taxon>
        <taxon>Pseudomonadaceae</taxon>
        <taxon>Pseudomonas</taxon>
    </lineage>
</organism>
<evidence type="ECO:0000313" key="3">
    <source>
        <dbReference type="Proteomes" id="UP000443000"/>
    </source>
</evidence>
<dbReference type="Proteomes" id="UP000443000">
    <property type="component" value="Unassembled WGS sequence"/>
</dbReference>
<dbReference type="EMBL" id="WIVT01000130">
    <property type="protein sequence ID" value="MQU19466.1"/>
    <property type="molecule type" value="Genomic_DNA"/>
</dbReference>
<reference evidence="2 3" key="1">
    <citation type="submission" date="2019-10" db="EMBL/GenBank/DDBJ databases">
        <title>Evaluation of single-gene subtyping targets for Pseudomonas.</title>
        <authorList>
            <person name="Reichler S.J."/>
            <person name="Orsi R.H."/>
            <person name="Wiedmann M."/>
            <person name="Martin N.H."/>
            <person name="Murphy S.I."/>
        </authorList>
    </citation>
    <scope>NUCLEOTIDE SEQUENCE [LARGE SCALE GENOMIC DNA]</scope>
    <source>
        <strain evidence="2 3">FSL R10-1594</strain>
    </source>
</reference>
<evidence type="ECO:0000313" key="2">
    <source>
        <dbReference type="EMBL" id="MQU19466.1"/>
    </source>
</evidence>
<feature type="non-terminal residue" evidence="2">
    <location>
        <position position="25"/>
    </location>
</feature>
<dbReference type="AlphaFoldDB" id="A0A7X2CBJ1"/>
<accession>A0A7X2CBJ1</accession>
<name>A0A7X2CBJ1_9PSED</name>
<feature type="region of interest" description="Disordered" evidence="1">
    <location>
        <begin position="1"/>
        <end position="25"/>
    </location>
</feature>
<sequence>MRTIERTSQFKRDFKREAKGPHRAD</sequence>